<dbReference type="PRINTS" id="PR00469">
    <property type="entry name" value="PNDRDTASEII"/>
</dbReference>
<sequence>MKILQPGKISNLELRNRVIFAPMGYNEGFSIEGHDYFVERAKGGAGLIIIPIFASEAVELSGESAFLNEESFDDFVKIVEDIHSNGAKVCTQIVPGYGAISTDSKNYDVPVSASAVPSIYNPSIICHELTVEEIRAIQDGFRETVKLTKKSGVDAIEIHAYGGYLTDQFLSAVWNKRTDGYGGDVKARARFLLELIEIVKDECGEDYPLIVKYCPDHYMDSEGYRTIEEGIELSKLLEDAGVHLLHVDAGSHGMRWYIAMPPIYQQEQIYQLKASEAIKRAVSIPVAANGKLGDVEKAETALEQDKLDFLVIGRGLLADPYLPMKLAEGRPEDIAPCIGCNENCIGRVSAGDHISCTVNPTVGREAELELKASKSPKKILVIGGGPGGMSAAIDAVKMGHHVELWEKSTRLGGMLTSAGRPSFKLEINYLIDYYRTQLLKLGVKVKYSTTATAESVMKSGADAVIVATGSKPLVPKNIPGIEGSNVVTGIDAMLDRCTLGTNLAVIGGGLVGCETSLHLTPRGKKINLIEMQPKLLPEPIFAMNEMMLAGMIYSDNNITVHTGTKLLAINEESIEVEKDGQNLTIPCDTVVLTMGLKSENHLVKELKGKISVYAIGDCQEPRKIADAVLEARRTVLSL</sequence>
<dbReference type="InterPro" id="IPR023753">
    <property type="entry name" value="FAD/NAD-binding_dom"/>
</dbReference>
<dbReference type="SUPFAM" id="SSF51905">
    <property type="entry name" value="FAD/NAD(P)-binding domain"/>
    <property type="match status" value="1"/>
</dbReference>
<organism evidence="12 13">
    <name type="scientific">Irregularibacter muris</name>
    <dbReference type="NCBI Taxonomy" id="1796619"/>
    <lineage>
        <taxon>Bacteria</taxon>
        <taxon>Bacillati</taxon>
        <taxon>Bacillota</taxon>
        <taxon>Clostridia</taxon>
        <taxon>Eubacteriales</taxon>
        <taxon>Eubacteriaceae</taxon>
        <taxon>Irregularibacter</taxon>
    </lineage>
</organism>
<feature type="domain" description="NADH:flavin oxidoreductase/NADH oxidase N-terminal" evidence="10">
    <location>
        <begin position="3"/>
        <end position="332"/>
    </location>
</feature>
<dbReference type="GO" id="GO:0016491">
    <property type="term" value="F:oxidoreductase activity"/>
    <property type="evidence" value="ECO:0007669"/>
    <property type="project" value="UniProtKB-KW"/>
</dbReference>
<evidence type="ECO:0000256" key="9">
    <source>
        <dbReference type="ARBA" id="ARBA00023014"/>
    </source>
</evidence>
<evidence type="ECO:0000313" key="12">
    <source>
        <dbReference type="EMBL" id="MCR1899807.1"/>
    </source>
</evidence>
<comment type="cofactor">
    <cofactor evidence="1">
        <name>FMN</name>
        <dbReference type="ChEBI" id="CHEBI:58210"/>
    </cofactor>
</comment>
<dbReference type="RefSeq" id="WP_257532534.1">
    <property type="nucleotide sequence ID" value="NZ_JANKAS010000014.1"/>
</dbReference>
<evidence type="ECO:0000256" key="4">
    <source>
        <dbReference type="ARBA" id="ARBA00022630"/>
    </source>
</evidence>
<dbReference type="Gene3D" id="3.20.20.70">
    <property type="entry name" value="Aldolase class I"/>
    <property type="match status" value="1"/>
</dbReference>
<feature type="domain" description="FAD/NAD(P)-binding" evidence="11">
    <location>
        <begin position="378"/>
        <end position="609"/>
    </location>
</feature>
<dbReference type="Pfam" id="PF07992">
    <property type="entry name" value="Pyr_redox_2"/>
    <property type="match status" value="1"/>
</dbReference>
<dbReference type="PRINTS" id="PR00368">
    <property type="entry name" value="FADPNR"/>
</dbReference>
<dbReference type="Proteomes" id="UP001205748">
    <property type="component" value="Unassembled WGS sequence"/>
</dbReference>
<evidence type="ECO:0000256" key="7">
    <source>
        <dbReference type="ARBA" id="ARBA00023002"/>
    </source>
</evidence>
<evidence type="ECO:0000256" key="1">
    <source>
        <dbReference type="ARBA" id="ARBA00001917"/>
    </source>
</evidence>
<comment type="caution">
    <text evidence="12">The sequence shown here is derived from an EMBL/GenBank/DDBJ whole genome shotgun (WGS) entry which is preliminary data.</text>
</comment>
<dbReference type="CDD" id="cd02803">
    <property type="entry name" value="OYE_like_FMN_family"/>
    <property type="match status" value="1"/>
</dbReference>
<evidence type="ECO:0000259" key="10">
    <source>
        <dbReference type="Pfam" id="PF00724"/>
    </source>
</evidence>
<keyword evidence="5" id="KW-0288">FMN</keyword>
<evidence type="ECO:0000259" key="11">
    <source>
        <dbReference type="Pfam" id="PF07992"/>
    </source>
</evidence>
<evidence type="ECO:0000313" key="13">
    <source>
        <dbReference type="Proteomes" id="UP001205748"/>
    </source>
</evidence>
<dbReference type="InterPro" id="IPR051793">
    <property type="entry name" value="NADH:flavin_oxidoreductase"/>
</dbReference>
<proteinExistence type="inferred from homology"/>
<dbReference type="InterPro" id="IPR001155">
    <property type="entry name" value="OxRdtase_FMN_N"/>
</dbReference>
<dbReference type="PANTHER" id="PTHR42917">
    <property type="entry name" value="2,4-DIENOYL-COA REDUCTASE"/>
    <property type="match status" value="1"/>
</dbReference>
<dbReference type="Gene3D" id="3.50.50.60">
    <property type="entry name" value="FAD/NAD(P)-binding domain"/>
    <property type="match status" value="1"/>
</dbReference>
<dbReference type="InterPro" id="IPR036188">
    <property type="entry name" value="FAD/NAD-bd_sf"/>
</dbReference>
<keyword evidence="7" id="KW-0560">Oxidoreductase</keyword>
<dbReference type="GO" id="GO:0010181">
    <property type="term" value="F:FMN binding"/>
    <property type="evidence" value="ECO:0007669"/>
    <property type="project" value="InterPro"/>
</dbReference>
<dbReference type="AlphaFoldDB" id="A0AAE3L0E9"/>
<dbReference type="PANTHER" id="PTHR42917:SF2">
    <property type="entry name" value="2,4-DIENOYL-COA REDUCTASE [(2E)-ENOYL-COA-PRODUCING]"/>
    <property type="match status" value="1"/>
</dbReference>
<gene>
    <name evidence="12" type="ORF">NSA47_12570</name>
</gene>
<evidence type="ECO:0000256" key="6">
    <source>
        <dbReference type="ARBA" id="ARBA00022723"/>
    </source>
</evidence>
<keyword evidence="13" id="KW-1185">Reference proteome</keyword>
<keyword evidence="8" id="KW-0408">Iron</keyword>
<keyword evidence="6" id="KW-0479">Metal-binding</keyword>
<accession>A0AAE3L0E9</accession>
<evidence type="ECO:0000256" key="8">
    <source>
        <dbReference type="ARBA" id="ARBA00023004"/>
    </source>
</evidence>
<dbReference type="SUPFAM" id="SSF51395">
    <property type="entry name" value="FMN-linked oxidoreductases"/>
    <property type="match status" value="1"/>
</dbReference>
<dbReference type="GO" id="GO:0051536">
    <property type="term" value="F:iron-sulfur cluster binding"/>
    <property type="evidence" value="ECO:0007669"/>
    <property type="project" value="UniProtKB-KW"/>
</dbReference>
<dbReference type="Pfam" id="PF00724">
    <property type="entry name" value="Oxidored_FMN"/>
    <property type="match status" value="1"/>
</dbReference>
<evidence type="ECO:0000256" key="2">
    <source>
        <dbReference type="ARBA" id="ARBA00001966"/>
    </source>
</evidence>
<evidence type="ECO:0000256" key="3">
    <source>
        <dbReference type="ARBA" id="ARBA00011048"/>
    </source>
</evidence>
<dbReference type="InterPro" id="IPR013785">
    <property type="entry name" value="Aldolase_TIM"/>
</dbReference>
<evidence type="ECO:0000256" key="5">
    <source>
        <dbReference type="ARBA" id="ARBA00022643"/>
    </source>
</evidence>
<name>A0AAE3L0E9_9FIRM</name>
<reference evidence="12" key="1">
    <citation type="submission" date="2022-07" db="EMBL/GenBank/DDBJ databases">
        <title>Enhanced cultured diversity of the mouse gut microbiota enables custom-made synthetic communities.</title>
        <authorList>
            <person name="Afrizal A."/>
        </authorList>
    </citation>
    <scope>NUCLEOTIDE SEQUENCE</scope>
    <source>
        <strain evidence="12">DSM 28593</strain>
    </source>
</reference>
<keyword evidence="4" id="KW-0285">Flavoprotein</keyword>
<dbReference type="GO" id="GO:0046872">
    <property type="term" value="F:metal ion binding"/>
    <property type="evidence" value="ECO:0007669"/>
    <property type="project" value="UniProtKB-KW"/>
</dbReference>
<protein>
    <submittedName>
        <fullName evidence="12">NAD(P)/FAD-dependent oxidoreductase</fullName>
    </submittedName>
</protein>
<comment type="similarity">
    <text evidence="3">In the N-terminal section; belongs to the NADH:flavin oxidoreductase/NADH oxidase family.</text>
</comment>
<dbReference type="EMBL" id="JANKAS010000014">
    <property type="protein sequence ID" value="MCR1899807.1"/>
    <property type="molecule type" value="Genomic_DNA"/>
</dbReference>
<dbReference type="Gene3D" id="3.40.50.720">
    <property type="entry name" value="NAD(P)-binding Rossmann-like Domain"/>
    <property type="match status" value="1"/>
</dbReference>
<keyword evidence="9" id="KW-0411">Iron-sulfur</keyword>
<comment type="cofactor">
    <cofactor evidence="2">
        <name>[4Fe-4S] cluster</name>
        <dbReference type="ChEBI" id="CHEBI:49883"/>
    </cofactor>
</comment>